<dbReference type="OrthoDB" id="371245at2759"/>
<evidence type="ECO:0000256" key="6">
    <source>
        <dbReference type="ARBA" id="ARBA00093337"/>
    </source>
</evidence>
<dbReference type="EMBL" id="KQ461133">
    <property type="protein sequence ID" value="KPJ08891.1"/>
    <property type="molecule type" value="Genomic_DNA"/>
</dbReference>
<protein>
    <submittedName>
        <fullName evidence="10">tRNA (Guanine-N(7)-)-methyltransferase subunit WDR4</fullName>
    </submittedName>
</protein>
<dbReference type="SUPFAM" id="SSF50978">
    <property type="entry name" value="WD40 repeat-like"/>
    <property type="match status" value="1"/>
</dbReference>
<dbReference type="InterPro" id="IPR001680">
    <property type="entry name" value="WD40_rpt"/>
</dbReference>
<dbReference type="PROSITE" id="PS50082">
    <property type="entry name" value="WD_REPEATS_2"/>
    <property type="match status" value="1"/>
</dbReference>
<dbReference type="GO" id="GO:0008168">
    <property type="term" value="F:methyltransferase activity"/>
    <property type="evidence" value="ECO:0007669"/>
    <property type="project" value="UniProtKB-KW"/>
</dbReference>
<feature type="repeat" description="WD" evidence="9">
    <location>
        <begin position="161"/>
        <end position="203"/>
    </location>
</feature>
<dbReference type="GO" id="GO:0005634">
    <property type="term" value="C:nucleus"/>
    <property type="evidence" value="ECO:0007669"/>
    <property type="project" value="UniProtKB-SubCell"/>
</dbReference>
<keyword evidence="4 8" id="KW-0677">Repeat</keyword>
<dbReference type="InterPro" id="IPR036322">
    <property type="entry name" value="WD40_repeat_dom_sf"/>
</dbReference>
<dbReference type="SMART" id="SM00320">
    <property type="entry name" value="WD40"/>
    <property type="match status" value="3"/>
</dbReference>
<evidence type="ECO:0000256" key="3">
    <source>
        <dbReference type="ARBA" id="ARBA00022694"/>
    </source>
</evidence>
<proteinExistence type="inferred from homology"/>
<dbReference type="GO" id="GO:0005829">
    <property type="term" value="C:cytosol"/>
    <property type="evidence" value="ECO:0007669"/>
    <property type="project" value="TreeGrafter"/>
</dbReference>
<dbReference type="PROSITE" id="PS50294">
    <property type="entry name" value="WD_REPEATS_REGION"/>
    <property type="match status" value="1"/>
</dbReference>
<dbReference type="Proteomes" id="UP000053240">
    <property type="component" value="Unassembled WGS sequence"/>
</dbReference>
<name>A0A0N0PAX9_PAPMA</name>
<evidence type="ECO:0000256" key="7">
    <source>
        <dbReference type="ARBA" id="ARBA00093542"/>
    </source>
</evidence>
<dbReference type="HAMAP" id="MF_03056">
    <property type="entry name" value="TRM82"/>
    <property type="match status" value="1"/>
</dbReference>
<evidence type="ECO:0000313" key="10">
    <source>
        <dbReference type="EMBL" id="KPJ08891.1"/>
    </source>
</evidence>
<comment type="similarity">
    <text evidence="8">Belongs to the WD repeat TRM82 family.</text>
</comment>
<reference evidence="10 11" key="1">
    <citation type="journal article" date="2015" name="Nat. Commun.">
        <title>Outbred genome sequencing and CRISPR/Cas9 gene editing in butterflies.</title>
        <authorList>
            <person name="Li X."/>
            <person name="Fan D."/>
            <person name="Zhang W."/>
            <person name="Liu G."/>
            <person name="Zhang L."/>
            <person name="Zhao L."/>
            <person name="Fang X."/>
            <person name="Chen L."/>
            <person name="Dong Y."/>
            <person name="Chen Y."/>
            <person name="Ding Y."/>
            <person name="Zhao R."/>
            <person name="Feng M."/>
            <person name="Zhu Y."/>
            <person name="Feng Y."/>
            <person name="Jiang X."/>
            <person name="Zhu D."/>
            <person name="Xiang H."/>
            <person name="Feng X."/>
            <person name="Li S."/>
            <person name="Wang J."/>
            <person name="Zhang G."/>
            <person name="Kronforst M.R."/>
            <person name="Wang W."/>
        </authorList>
    </citation>
    <scope>NUCLEOTIDE SEQUENCE [LARGE SCALE GENOMIC DNA]</scope>
    <source>
        <strain evidence="10">Ya'a_city_454_Pm</strain>
        <tissue evidence="10">Whole body</tissue>
    </source>
</reference>
<comment type="pathway">
    <text evidence="8">tRNA modification; N(7)-methylguanine-tRNA biosynthesis.</text>
</comment>
<dbReference type="InterPro" id="IPR015943">
    <property type="entry name" value="WD40/YVTN_repeat-like_dom_sf"/>
</dbReference>
<accession>A0A0N0PAX9</accession>
<evidence type="ECO:0000256" key="9">
    <source>
        <dbReference type="PROSITE-ProRule" id="PRU00221"/>
    </source>
</evidence>
<dbReference type="PANTHER" id="PTHR16288:SF0">
    <property type="entry name" value="TRNA (GUANINE-N(7)-)-METHYLTRANSFERASE NON-CATALYTIC SUBUNIT WDR4"/>
    <property type="match status" value="1"/>
</dbReference>
<gene>
    <name evidence="10" type="ORF">RR48_04958</name>
</gene>
<keyword evidence="10" id="KW-0808">Transferase</keyword>
<keyword evidence="11" id="KW-1185">Reference proteome</keyword>
<evidence type="ECO:0000313" key="11">
    <source>
        <dbReference type="Proteomes" id="UP000053240"/>
    </source>
</evidence>
<evidence type="ECO:0000256" key="2">
    <source>
        <dbReference type="ARBA" id="ARBA00022574"/>
    </source>
</evidence>
<keyword evidence="5 8" id="KW-0539">Nucleus</keyword>
<dbReference type="InParanoid" id="A0A0N0PAX9"/>
<dbReference type="InterPro" id="IPR028884">
    <property type="entry name" value="Trm82"/>
</dbReference>
<evidence type="ECO:0000256" key="1">
    <source>
        <dbReference type="ARBA" id="ARBA00004123"/>
    </source>
</evidence>
<dbReference type="Gene3D" id="2.130.10.10">
    <property type="entry name" value="YVTN repeat-like/Quinoprotein amine dehydrogenase"/>
    <property type="match status" value="1"/>
</dbReference>
<dbReference type="FunCoup" id="A0A0N0PAX9">
    <property type="interactions" value="543"/>
</dbReference>
<dbReference type="STRING" id="76193.A0A0N0PAX9"/>
<evidence type="ECO:0000256" key="5">
    <source>
        <dbReference type="ARBA" id="ARBA00023242"/>
    </source>
</evidence>
<dbReference type="PANTHER" id="PTHR16288">
    <property type="entry name" value="WD40 REPEAT PROTEIN 4"/>
    <property type="match status" value="1"/>
</dbReference>
<dbReference type="GO" id="GO:0106004">
    <property type="term" value="P:tRNA (guanine-N7)-methylation"/>
    <property type="evidence" value="ECO:0007669"/>
    <property type="project" value="UniProtKB-UniRule"/>
</dbReference>
<sequence length="371" mass="42547">MTSIAVNKNIIAIARHLHIDCYDYSNHKIIDVESQDANDSISDIVIASNCEYIAIITSTSKQLIIYNWPTVTTKRKYVLPRSASKIRFSPQNDHIFVADKTGDVLKYDISKESDGIKLLGHLSLLLNVLQTSDSKFIISSDRDEKIRVSCYPNTYNIHTYCLGHTEFVNHLEFLPHDNKYLTSTSGDGTIRCWDYVTGKMHHSIDTFLDINDETLKSDFAKVMIEEGIEVKSLPIVHYAITKIDESCSILAIAVYNFNKILVYSLNSDNKSLKHRLLEKIDVEQLPSSLALYGSSLFVYFDVRGIVLIYTIKYENTNISLELDKTVQMFVNDQSNGILNLENKHPIKLLYKRKFDNVQEYQERKKQRLGKV</sequence>
<keyword evidence="10" id="KW-0489">Methyltransferase</keyword>
<evidence type="ECO:0000256" key="4">
    <source>
        <dbReference type="ARBA" id="ARBA00022737"/>
    </source>
</evidence>
<dbReference type="AlphaFoldDB" id="A0A0N0PAX9"/>
<evidence type="ECO:0000256" key="8">
    <source>
        <dbReference type="HAMAP-Rule" id="MF_03056"/>
    </source>
</evidence>
<keyword evidence="3 8" id="KW-0819">tRNA processing</keyword>
<comment type="subunit">
    <text evidence="7">Forms a heterodimer with the catalytic subunit Mettl1. Interacts with mei-P26 and weakly interacts with bgcn; required for the function or formation of the mei-P26-bgcn-bam-sxl complex. Interacts with nanos; may be involved in mei-P26-dependent derepression of the BMP signaling pathway. Interacts with Myc; the interaction may be mediated by mei-P26 and may be involved in the regulation of ribosome biogenesis.</text>
</comment>
<dbReference type="KEGG" id="pmac:106717433"/>
<comment type="function">
    <text evidence="6">Required for the Mettl1-dependent formation of N(7)-methylguanine at position 46 (m7G46) in tRNA. In the Mettl1-wuho methyltransferase complex, it is required to stabilize and induce conformational changes of the catalytic subunit. Required for binding of nanos mRNA and repression of translation by the mei-P26-bgcn-bam-sxl complex. May cooperate with mei-P26 and nanos to derepress the BMP signaling pathway. May cooperate with mei-P26 to suppress expression of a subset of microRNAs. May cooperate with mei-P26 to regulate bam expression levels in germline cells during gametogenesis. Required to promote mitosis to meiosis transition during gametogenesis. May regulate germline cell division in part by regulating ribosome biogenesis.</text>
</comment>
<keyword evidence="2 8" id="KW-0853">WD repeat</keyword>
<dbReference type="GO" id="GO:0043527">
    <property type="term" value="C:tRNA methyltransferase complex"/>
    <property type="evidence" value="ECO:0007669"/>
    <property type="project" value="TreeGrafter"/>
</dbReference>
<comment type="subcellular location">
    <subcellularLocation>
        <location evidence="1 8">Nucleus</location>
    </subcellularLocation>
</comment>
<dbReference type="UniPathway" id="UPA00989"/>
<dbReference type="Pfam" id="PF00400">
    <property type="entry name" value="WD40"/>
    <property type="match status" value="1"/>
</dbReference>
<comment type="function">
    <text evidence="8">Required for the formation of N(7)-methylguanine at position 46 (m7G46) in tRNA. In the complex, it is required to stabilize and induce conformational changes of the catalytic subunit.</text>
</comment>
<organism evidence="10 11">
    <name type="scientific">Papilio machaon</name>
    <name type="common">Old World swallowtail butterfly</name>
    <dbReference type="NCBI Taxonomy" id="76193"/>
    <lineage>
        <taxon>Eukaryota</taxon>
        <taxon>Metazoa</taxon>
        <taxon>Ecdysozoa</taxon>
        <taxon>Arthropoda</taxon>
        <taxon>Hexapoda</taxon>
        <taxon>Insecta</taxon>
        <taxon>Pterygota</taxon>
        <taxon>Neoptera</taxon>
        <taxon>Endopterygota</taxon>
        <taxon>Lepidoptera</taxon>
        <taxon>Glossata</taxon>
        <taxon>Ditrysia</taxon>
        <taxon>Papilionoidea</taxon>
        <taxon>Papilionidae</taxon>
        <taxon>Papilioninae</taxon>
        <taxon>Papilio</taxon>
    </lineage>
</organism>